<evidence type="ECO:0000256" key="3">
    <source>
        <dbReference type="ARBA" id="ARBA00022617"/>
    </source>
</evidence>
<dbReference type="PROSITE" id="PS00086">
    <property type="entry name" value="CYTOCHROME_P450"/>
    <property type="match status" value="1"/>
</dbReference>
<dbReference type="PRINTS" id="PR00385">
    <property type="entry name" value="P450"/>
</dbReference>
<dbReference type="InterPro" id="IPR036396">
    <property type="entry name" value="Cyt_P450_sf"/>
</dbReference>
<keyword evidence="3 8" id="KW-0349">Heme</keyword>
<dbReference type="SUPFAM" id="SSF48264">
    <property type="entry name" value="Cytochrome P450"/>
    <property type="match status" value="1"/>
</dbReference>
<dbReference type="AlphaFoldDB" id="A0AAV4GB13"/>
<dbReference type="PRINTS" id="PR00463">
    <property type="entry name" value="EP450I"/>
</dbReference>
<dbReference type="FunFam" id="1.10.630.10:FF:000182">
    <property type="entry name" value="Cytochrome P450 3A4"/>
    <property type="match status" value="1"/>
</dbReference>
<reference evidence="11 12" key="1">
    <citation type="journal article" date="2021" name="Elife">
        <title>Chloroplast acquisition without the gene transfer in kleptoplastic sea slugs, Plakobranchus ocellatus.</title>
        <authorList>
            <person name="Maeda T."/>
            <person name="Takahashi S."/>
            <person name="Yoshida T."/>
            <person name="Shimamura S."/>
            <person name="Takaki Y."/>
            <person name="Nagai Y."/>
            <person name="Toyoda A."/>
            <person name="Suzuki Y."/>
            <person name="Arimoto A."/>
            <person name="Ishii H."/>
            <person name="Satoh N."/>
            <person name="Nishiyama T."/>
            <person name="Hasebe M."/>
            <person name="Maruyama T."/>
            <person name="Minagawa J."/>
            <person name="Obokata J."/>
            <person name="Shigenobu S."/>
        </authorList>
    </citation>
    <scope>NUCLEOTIDE SEQUENCE [LARGE SCALE GENOMIC DNA]</scope>
</reference>
<dbReference type="InterPro" id="IPR001128">
    <property type="entry name" value="Cyt_P450"/>
</dbReference>
<evidence type="ECO:0000313" key="12">
    <source>
        <dbReference type="Proteomes" id="UP000762676"/>
    </source>
</evidence>
<dbReference type="PANTHER" id="PTHR24292:SF102">
    <property type="entry name" value="CYTOCHROME P450 FAMILY-RELATED"/>
    <property type="match status" value="1"/>
</dbReference>
<feature type="binding site" description="axial binding residue" evidence="8">
    <location>
        <position position="459"/>
    </location>
    <ligand>
        <name>heme</name>
        <dbReference type="ChEBI" id="CHEBI:30413"/>
    </ligand>
    <ligandPart>
        <name>Fe</name>
        <dbReference type="ChEBI" id="CHEBI:18248"/>
    </ligandPart>
</feature>
<dbReference type="GO" id="GO:0016705">
    <property type="term" value="F:oxidoreductase activity, acting on paired donors, with incorporation or reduction of molecular oxygen"/>
    <property type="evidence" value="ECO:0007669"/>
    <property type="project" value="InterPro"/>
</dbReference>
<dbReference type="Gene3D" id="1.10.630.10">
    <property type="entry name" value="Cytochrome P450"/>
    <property type="match status" value="1"/>
</dbReference>
<dbReference type="InterPro" id="IPR017972">
    <property type="entry name" value="Cyt_P450_CS"/>
</dbReference>
<evidence type="ECO:0000256" key="8">
    <source>
        <dbReference type="PIRSR" id="PIRSR602401-1"/>
    </source>
</evidence>
<keyword evidence="5 9" id="KW-0560">Oxidoreductase</keyword>
<evidence type="ECO:0000313" key="11">
    <source>
        <dbReference type="EMBL" id="GFR82684.1"/>
    </source>
</evidence>
<comment type="cofactor">
    <cofactor evidence="1 8">
        <name>heme</name>
        <dbReference type="ChEBI" id="CHEBI:30413"/>
    </cofactor>
</comment>
<protein>
    <submittedName>
        <fullName evidence="11">Cytochrome P450 3A24</fullName>
    </submittedName>
</protein>
<dbReference type="GO" id="GO:0020037">
    <property type="term" value="F:heme binding"/>
    <property type="evidence" value="ECO:0007669"/>
    <property type="project" value="InterPro"/>
</dbReference>
<keyword evidence="10" id="KW-0472">Membrane</keyword>
<evidence type="ECO:0000256" key="5">
    <source>
        <dbReference type="ARBA" id="ARBA00023002"/>
    </source>
</evidence>
<sequence length="518" mass="58802">MEEMAEAIGLTSVLIIVTTVTVFFYFVYNHLINPETWEKYGVKQAYVGLMEPSAMAEKVLREHGDTVGVTRPLMFLITRDLALLKNVLVKDFNCFSDRWYKIVSTSPASRGVFFLDGADWKRIRQLMSPSFSTGKLKQFSSHIQTSALHLADAVQACARADTLVKVRHLAGQYATSIIARTAFGLHTDCIGEENDDQFTYSAKNMFKLRTTLGRLLIVALLRFPTLHNFIVNTLRIPFIDEALPSTRDYLNAVLEHAIADRERAEQEDSGACHNDFLQSLVSVKVAAQTVQEENIKLTKGRSTLKKIITKQEIMNQSVFLILAAFETTTTTFQFMLYFLAKHPNIQEKAYREIRQVVKSEEPTHKELAELGYVEQVINETLRLYPPVPHITRNALETRTYGNITIPVGSTVLVPIRDVHRDPKVYPDPETFDPDRFSEANKATRDPMSFMPFGWGPRLCIGMRLAYLELKIGLVQVLRRVSLELNENTVPRIGEEATVIYRGFPQVDPAIEVCAKLRH</sequence>
<comment type="similarity">
    <text evidence="2 9">Belongs to the cytochrome P450 family.</text>
</comment>
<feature type="transmembrane region" description="Helical" evidence="10">
    <location>
        <begin position="7"/>
        <end position="28"/>
    </location>
</feature>
<dbReference type="Pfam" id="PF00067">
    <property type="entry name" value="p450"/>
    <property type="match status" value="1"/>
</dbReference>
<keyword evidence="6 8" id="KW-0408">Iron</keyword>
<dbReference type="InterPro" id="IPR050476">
    <property type="entry name" value="Insect_CytP450_Detox"/>
</dbReference>
<accession>A0AAV4GB13</accession>
<keyword evidence="10" id="KW-1133">Transmembrane helix</keyword>
<evidence type="ECO:0000256" key="9">
    <source>
        <dbReference type="RuleBase" id="RU000461"/>
    </source>
</evidence>
<evidence type="ECO:0000256" key="4">
    <source>
        <dbReference type="ARBA" id="ARBA00022723"/>
    </source>
</evidence>
<dbReference type="PANTHER" id="PTHR24292">
    <property type="entry name" value="CYTOCHROME P450"/>
    <property type="match status" value="1"/>
</dbReference>
<gene>
    <name evidence="11" type="ORF">ElyMa_004104800</name>
</gene>
<evidence type="ECO:0000256" key="6">
    <source>
        <dbReference type="ARBA" id="ARBA00023004"/>
    </source>
</evidence>
<dbReference type="EMBL" id="BMAT01008342">
    <property type="protein sequence ID" value="GFR82684.1"/>
    <property type="molecule type" value="Genomic_DNA"/>
</dbReference>
<dbReference type="Proteomes" id="UP000762676">
    <property type="component" value="Unassembled WGS sequence"/>
</dbReference>
<keyword evidence="10" id="KW-0812">Transmembrane</keyword>
<keyword evidence="7 9" id="KW-0503">Monooxygenase</keyword>
<name>A0AAV4GB13_9GAST</name>
<keyword evidence="12" id="KW-1185">Reference proteome</keyword>
<keyword evidence="4 8" id="KW-0479">Metal-binding</keyword>
<organism evidence="11 12">
    <name type="scientific">Elysia marginata</name>
    <dbReference type="NCBI Taxonomy" id="1093978"/>
    <lineage>
        <taxon>Eukaryota</taxon>
        <taxon>Metazoa</taxon>
        <taxon>Spiralia</taxon>
        <taxon>Lophotrochozoa</taxon>
        <taxon>Mollusca</taxon>
        <taxon>Gastropoda</taxon>
        <taxon>Heterobranchia</taxon>
        <taxon>Euthyneura</taxon>
        <taxon>Panpulmonata</taxon>
        <taxon>Sacoglossa</taxon>
        <taxon>Placobranchoidea</taxon>
        <taxon>Plakobranchidae</taxon>
        <taxon>Elysia</taxon>
    </lineage>
</organism>
<dbReference type="GO" id="GO:0004497">
    <property type="term" value="F:monooxygenase activity"/>
    <property type="evidence" value="ECO:0007669"/>
    <property type="project" value="UniProtKB-KW"/>
</dbReference>
<evidence type="ECO:0000256" key="10">
    <source>
        <dbReference type="SAM" id="Phobius"/>
    </source>
</evidence>
<comment type="caution">
    <text evidence="11">The sequence shown here is derived from an EMBL/GenBank/DDBJ whole genome shotgun (WGS) entry which is preliminary data.</text>
</comment>
<evidence type="ECO:0000256" key="2">
    <source>
        <dbReference type="ARBA" id="ARBA00010617"/>
    </source>
</evidence>
<proteinExistence type="inferred from homology"/>
<evidence type="ECO:0000256" key="1">
    <source>
        <dbReference type="ARBA" id="ARBA00001971"/>
    </source>
</evidence>
<dbReference type="GO" id="GO:0005506">
    <property type="term" value="F:iron ion binding"/>
    <property type="evidence" value="ECO:0007669"/>
    <property type="project" value="InterPro"/>
</dbReference>
<evidence type="ECO:0000256" key="7">
    <source>
        <dbReference type="ARBA" id="ARBA00023033"/>
    </source>
</evidence>
<dbReference type="InterPro" id="IPR002401">
    <property type="entry name" value="Cyt_P450_E_grp-I"/>
</dbReference>